<dbReference type="AlphaFoldDB" id="A0A921MZ35"/>
<organism evidence="1 2">
    <name type="scientific">Romboutsia timonensis</name>
    <dbReference type="NCBI Taxonomy" id="1776391"/>
    <lineage>
        <taxon>Bacteria</taxon>
        <taxon>Bacillati</taxon>
        <taxon>Bacillota</taxon>
        <taxon>Clostridia</taxon>
        <taxon>Peptostreptococcales</taxon>
        <taxon>Peptostreptococcaceae</taxon>
        <taxon>Romboutsia</taxon>
    </lineage>
</organism>
<comment type="caution">
    <text evidence="1">The sequence shown here is derived from an EMBL/GenBank/DDBJ whole genome shotgun (WGS) entry which is preliminary data.</text>
</comment>
<gene>
    <name evidence="1" type="ORF">K8V90_00850</name>
</gene>
<name>A0A921MZ35_9FIRM</name>
<reference evidence="1" key="1">
    <citation type="journal article" date="2021" name="PeerJ">
        <title>Extensive microbial diversity within the chicken gut microbiome revealed by metagenomics and culture.</title>
        <authorList>
            <person name="Gilroy R."/>
            <person name="Ravi A."/>
            <person name="Getino M."/>
            <person name="Pursley I."/>
            <person name="Horton D.L."/>
            <person name="Alikhan N.F."/>
            <person name="Baker D."/>
            <person name="Gharbi K."/>
            <person name="Hall N."/>
            <person name="Watson M."/>
            <person name="Adriaenssens E.M."/>
            <person name="Foster-Nyarko E."/>
            <person name="Jarju S."/>
            <person name="Secka A."/>
            <person name="Antonio M."/>
            <person name="Oren A."/>
            <person name="Chaudhuri R.R."/>
            <person name="La Ragione R."/>
            <person name="Hildebrand F."/>
            <person name="Pallen M.J."/>
        </authorList>
    </citation>
    <scope>NUCLEOTIDE SEQUENCE</scope>
    <source>
        <strain evidence="1">1277</strain>
    </source>
</reference>
<proteinExistence type="predicted"/>
<evidence type="ECO:0000313" key="2">
    <source>
        <dbReference type="Proteomes" id="UP000776700"/>
    </source>
</evidence>
<evidence type="ECO:0000313" key="1">
    <source>
        <dbReference type="EMBL" id="HJG95632.1"/>
    </source>
</evidence>
<reference evidence="1" key="2">
    <citation type="submission" date="2021-09" db="EMBL/GenBank/DDBJ databases">
        <authorList>
            <person name="Gilroy R."/>
        </authorList>
    </citation>
    <scope>NUCLEOTIDE SEQUENCE</scope>
    <source>
        <strain evidence="1">1277</strain>
    </source>
</reference>
<accession>A0A921MZ35</accession>
<dbReference type="Proteomes" id="UP000776700">
    <property type="component" value="Unassembled WGS sequence"/>
</dbReference>
<dbReference type="EMBL" id="DYUB01000029">
    <property type="protein sequence ID" value="HJG95632.1"/>
    <property type="molecule type" value="Genomic_DNA"/>
</dbReference>
<protein>
    <submittedName>
        <fullName evidence="1">Uncharacterized protein</fullName>
    </submittedName>
</protein>
<sequence length="314" mass="37762">MYKIENWNRQYDSLVHIGRDGTIKNDVVIKPNEKFIIEEDNKRNFTDEQIKIISSKSELKRYTTDLGGYIHMCYINNELLFNKLNIDRANISRLIYLATYIDYNDKQENLIIDKDKFNQDYPMTRKDIQYKLKLSDVSFRRFMSDIKKANLVYEVDKKIYMNPEYFSRGKSNFENKNYTRIFINPTRILYENSTPRQHKQLSYIFQLIPFAHYELNIICENPNEPDFRKIKKLNLEKICKMLGLSTEARQMRNFRNELLKFYIQIGGCKYYFLSYAKILNGYGIKDYFTINPKISWAGKNTDILRDIIDICYFE</sequence>